<evidence type="ECO:0000313" key="4">
    <source>
        <dbReference type="EMBL" id="MBY8889488.1"/>
    </source>
</evidence>
<keyword evidence="5" id="KW-1185">Reference proteome</keyword>
<proteinExistence type="predicted"/>
<dbReference type="EMBL" id="JAINVZ010000078">
    <property type="protein sequence ID" value="MBY8889488.1"/>
    <property type="molecule type" value="Genomic_DNA"/>
</dbReference>
<dbReference type="Proteomes" id="UP001198565">
    <property type="component" value="Unassembled WGS sequence"/>
</dbReference>
<keyword evidence="1" id="KW-0560">Oxidoreductase</keyword>
<feature type="non-terminal residue" evidence="4">
    <location>
        <position position="1"/>
    </location>
</feature>
<name>A0ABS7R2R6_9ACTN</name>
<dbReference type="Pfam" id="PF01855">
    <property type="entry name" value="POR_N"/>
    <property type="match status" value="1"/>
</dbReference>
<comment type="caution">
    <text evidence="4">The sequence shown here is derived from an EMBL/GenBank/DDBJ whole genome shotgun (WGS) entry which is preliminary data.</text>
</comment>
<evidence type="ECO:0000313" key="3">
    <source>
        <dbReference type="EMBL" id="MBY8889487.1"/>
    </source>
</evidence>
<dbReference type="InterPro" id="IPR050722">
    <property type="entry name" value="Pyruvate:ferred/Flavod_OxRd"/>
</dbReference>
<dbReference type="EMBL" id="JAINVZ010000077">
    <property type="protein sequence ID" value="MBY8889487.1"/>
    <property type="molecule type" value="Genomic_DNA"/>
</dbReference>
<feature type="domain" description="Pyruvate flavodoxin/ferredoxin oxidoreductase pyrimidine binding" evidence="2">
    <location>
        <begin position="67"/>
        <end position="116"/>
    </location>
</feature>
<reference evidence="4 5" key="1">
    <citation type="submission" date="2021-08" db="EMBL/GenBank/DDBJ databases">
        <title>Streptomyces sp. PTM05 isolated from lichen.</title>
        <authorList>
            <person name="Somphong A."/>
            <person name="Phongsopitanun W."/>
            <person name="Tanasupawat S."/>
        </authorList>
    </citation>
    <scope>NUCLEOTIDE SEQUENCE [LARGE SCALE GENOMIC DNA]</scope>
    <source>
        <strain evidence="4 5">Ptm05</strain>
    </source>
</reference>
<dbReference type="SUPFAM" id="SSF52518">
    <property type="entry name" value="Thiamin diphosphate-binding fold (THDP-binding)"/>
    <property type="match status" value="1"/>
</dbReference>
<dbReference type="InterPro" id="IPR029061">
    <property type="entry name" value="THDP-binding"/>
</dbReference>
<organism evidence="4 5">
    <name type="scientific">Streptantibioticus parmotrematis</name>
    <dbReference type="NCBI Taxonomy" id="2873249"/>
    <lineage>
        <taxon>Bacteria</taxon>
        <taxon>Bacillati</taxon>
        <taxon>Actinomycetota</taxon>
        <taxon>Actinomycetes</taxon>
        <taxon>Kitasatosporales</taxon>
        <taxon>Streptomycetaceae</taxon>
        <taxon>Streptantibioticus</taxon>
    </lineage>
</organism>
<gene>
    <name evidence="3" type="ORF">K7472_32315</name>
    <name evidence="4" type="ORF">K7472_32320</name>
</gene>
<feature type="non-terminal residue" evidence="4">
    <location>
        <position position="116"/>
    </location>
</feature>
<dbReference type="PANTHER" id="PTHR32154">
    <property type="entry name" value="PYRUVATE-FLAVODOXIN OXIDOREDUCTASE-RELATED"/>
    <property type="match status" value="1"/>
</dbReference>
<evidence type="ECO:0000256" key="1">
    <source>
        <dbReference type="ARBA" id="ARBA00023002"/>
    </source>
</evidence>
<dbReference type="Gene3D" id="3.40.50.970">
    <property type="match status" value="1"/>
</dbReference>
<protein>
    <submittedName>
        <fullName evidence="4">2-oxoglutarate ferredoxin oxidoreductase subunit alpha</fullName>
    </submittedName>
</protein>
<dbReference type="PANTHER" id="PTHR32154:SF20">
    <property type="entry name" value="2-OXOGLUTARATE OXIDOREDUCTASE SUBUNIT KORA"/>
    <property type="match status" value="1"/>
</dbReference>
<evidence type="ECO:0000313" key="5">
    <source>
        <dbReference type="Proteomes" id="UP001198565"/>
    </source>
</evidence>
<accession>A0ABS7R2R6</accession>
<dbReference type="InterPro" id="IPR002880">
    <property type="entry name" value="Pyrv_Fd/Flavodoxin_OxRdtase_N"/>
</dbReference>
<sequence>PVIAEANITAYRAGWNFGETTEEFATVYEVAPASKAFTPGTYRNISGNLALAYGLIAAGSQADLPLFLGSYPITPASDILHELARHKNFGVRTFQAEDEIAGIGAALGAAFGGALA</sequence>
<evidence type="ECO:0000259" key="2">
    <source>
        <dbReference type="Pfam" id="PF01855"/>
    </source>
</evidence>